<dbReference type="InterPro" id="IPR050490">
    <property type="entry name" value="Bact_solute-bd_prot1"/>
</dbReference>
<dbReference type="InterPro" id="IPR006059">
    <property type="entry name" value="SBP"/>
</dbReference>
<dbReference type="EMBL" id="JACBZD010000001">
    <property type="protein sequence ID" value="NYI06197.1"/>
    <property type="molecule type" value="Genomic_DNA"/>
</dbReference>
<dbReference type="Proteomes" id="UP000567795">
    <property type="component" value="Unassembled WGS sequence"/>
</dbReference>
<dbReference type="SUPFAM" id="SSF53850">
    <property type="entry name" value="Periplasmic binding protein-like II"/>
    <property type="match status" value="1"/>
</dbReference>
<keyword evidence="5" id="KW-1185">Reference proteome</keyword>
<dbReference type="Gene3D" id="3.40.190.10">
    <property type="entry name" value="Periplasmic binding protein-like II"/>
    <property type="match status" value="2"/>
</dbReference>
<feature type="region of interest" description="Disordered" evidence="3">
    <location>
        <begin position="1"/>
        <end position="30"/>
    </location>
</feature>
<comment type="similarity">
    <text evidence="1">Belongs to the bacterial solute-binding protein 1 family.</text>
</comment>
<evidence type="ECO:0000256" key="1">
    <source>
        <dbReference type="ARBA" id="ARBA00008520"/>
    </source>
</evidence>
<evidence type="ECO:0000256" key="2">
    <source>
        <dbReference type="ARBA" id="ARBA00022448"/>
    </source>
</evidence>
<evidence type="ECO:0000313" key="4">
    <source>
        <dbReference type="EMBL" id="NYI06197.1"/>
    </source>
</evidence>
<dbReference type="AlphaFoldDB" id="A0A852ZWY2"/>
<reference evidence="4 5" key="1">
    <citation type="submission" date="2020-07" db="EMBL/GenBank/DDBJ databases">
        <title>Sequencing the genomes of 1000 actinobacteria strains.</title>
        <authorList>
            <person name="Klenk H.-P."/>
        </authorList>
    </citation>
    <scope>NUCLEOTIDE SEQUENCE [LARGE SCALE GENOMIC DNA]</scope>
    <source>
        <strain evidence="4 5">DSM 42178</strain>
    </source>
</reference>
<name>A0A852ZWY2_9ACTN</name>
<accession>A0A852ZWY2</accession>
<proteinExistence type="inferred from homology"/>
<gene>
    <name evidence="4" type="ORF">FHU37_003140</name>
</gene>
<keyword evidence="4" id="KW-0762">Sugar transport</keyword>
<protein>
    <submittedName>
        <fullName evidence="4">Multiple sugar transport system substrate-binding protein/alpha-glucoside transport system substrate-binding protein</fullName>
    </submittedName>
</protein>
<evidence type="ECO:0000313" key="5">
    <source>
        <dbReference type="Proteomes" id="UP000567795"/>
    </source>
</evidence>
<dbReference type="PANTHER" id="PTHR43649">
    <property type="entry name" value="ARABINOSE-BINDING PROTEIN-RELATED"/>
    <property type="match status" value="1"/>
</dbReference>
<comment type="caution">
    <text evidence="4">The sequence shown here is derived from an EMBL/GenBank/DDBJ whole genome shotgun (WGS) entry which is preliminary data.</text>
</comment>
<dbReference type="PANTHER" id="PTHR43649:SF29">
    <property type="entry name" value="OSMOPROTECTIVE COMPOUNDS-BINDING PROTEIN GGTB"/>
    <property type="match status" value="1"/>
</dbReference>
<keyword evidence="2" id="KW-0813">Transport</keyword>
<evidence type="ECO:0000256" key="3">
    <source>
        <dbReference type="SAM" id="MobiDB-lite"/>
    </source>
</evidence>
<sequence>MVVAAGCGSDGGGAGGDTSQPPASDLGLPDLSGQTIEVAAIWSGEEQANFQKVLDDFSARTGAQTSYVPTGDNVSTFLGTRVEGGQPPDVAFLPQVGVLQQFAESGWLQPVSADVQEALDANYGTGWKELGAWEGEQYGVYFKAANKSTLWYSPTVFEQAGVTPPTTWEEFLTAAQTISDSGTPPLAVGGADGWVLTDLFENVYLSQAGPEMYDRLAAHEIPWTDPSVTEALETLGELFGNDTLLAGGAQGALQTDFPTSVTQTFSDPPGAGMVYEGDFVAGVIASDTEAVVGEDAQVFPFPAVGDTPPVVTAGDVAVAMTEGEAAQALLTYLASPDAARIWAGAGGFLSPNRSLEMEAYADETTRTIAQALIDAGDDFRFDMSDQAPAAFGGTKGQGEWKDLQDFLANPSDVAGAQAALEEHAAEAYGG</sequence>
<organism evidence="4 5">
    <name type="scientific">Allostreptomyces psammosilenae</name>
    <dbReference type="NCBI Taxonomy" id="1892865"/>
    <lineage>
        <taxon>Bacteria</taxon>
        <taxon>Bacillati</taxon>
        <taxon>Actinomycetota</taxon>
        <taxon>Actinomycetes</taxon>
        <taxon>Kitasatosporales</taxon>
        <taxon>Streptomycetaceae</taxon>
        <taxon>Allostreptomyces</taxon>
    </lineage>
</organism>
<dbReference type="Pfam" id="PF01547">
    <property type="entry name" value="SBP_bac_1"/>
    <property type="match status" value="1"/>
</dbReference>